<dbReference type="Proteomes" id="UP000321635">
    <property type="component" value="Unassembled WGS sequence"/>
</dbReference>
<dbReference type="Gene3D" id="3.30.1330.120">
    <property type="entry name" value="2-methylcitrate dehydratase PrpD"/>
    <property type="match status" value="1"/>
</dbReference>
<dbReference type="InterPro" id="IPR042183">
    <property type="entry name" value="MmgE/PrpD_sf_1"/>
</dbReference>
<dbReference type="GO" id="GO:0016829">
    <property type="term" value="F:lyase activity"/>
    <property type="evidence" value="ECO:0007669"/>
    <property type="project" value="InterPro"/>
</dbReference>
<accession>A0A511X8N2</accession>
<dbReference type="Gene3D" id="1.10.4100.10">
    <property type="entry name" value="2-methylcitrate dehydratase PrpD"/>
    <property type="match status" value="1"/>
</dbReference>
<dbReference type="Pfam" id="PF19305">
    <property type="entry name" value="MmgE_PrpD_C"/>
    <property type="match status" value="1"/>
</dbReference>
<protein>
    <submittedName>
        <fullName evidence="4">2-methylcitrate dehydratase</fullName>
    </submittedName>
</protein>
<feature type="domain" description="MmgE/PrpD C-terminal" evidence="3">
    <location>
        <begin position="242"/>
        <end position="396"/>
    </location>
</feature>
<evidence type="ECO:0000313" key="5">
    <source>
        <dbReference type="Proteomes" id="UP000321635"/>
    </source>
</evidence>
<dbReference type="InterPro" id="IPR045337">
    <property type="entry name" value="MmgE_PrpD_C"/>
</dbReference>
<evidence type="ECO:0000259" key="2">
    <source>
        <dbReference type="Pfam" id="PF03972"/>
    </source>
</evidence>
<dbReference type="SUPFAM" id="SSF103378">
    <property type="entry name" value="2-methylcitrate dehydratase PrpD"/>
    <property type="match status" value="1"/>
</dbReference>
<evidence type="ECO:0000256" key="1">
    <source>
        <dbReference type="ARBA" id="ARBA00006174"/>
    </source>
</evidence>
<sequence length="425" mass="44143">MLDTLGVGIAGAAQPEPEAVAAACRRLCGGGGGAPLWGARQNVPSFSAALINGAASHALELDDASGCDHSGAVMTPALMAALPLAPHATDDDLIAAFCAGYDLGRRVMEAAGGYDAHNNAGWHSTGTCGVFGASIAVSRLLGVGEDVATNALGIAGSFSSGNWSFMADGAMTKRLHAGHAAAGGLMSVELARGGLIGPEHVFDTDWGGFFSTYCAKGDANPELLTADFGNLWRIHRSSIKPYASCRGTHAAVEIARRLEPSLPVTEVERISIHVTATIHRMCGGYDIRSLVDAQMSLPYAVAVAWLTGEADLSRFLPPIRGSEAVAEVMRRIEIVADPSIDNNLAARVLATRRDGVVVEDRVDVPEGSWNNPLPDTALIAKYHSLATPVIGRKGAEALHQRIFALGGGGLAADISPLLTAINVKE</sequence>
<feature type="domain" description="MmgE/PrpD N-terminal" evidence="2">
    <location>
        <begin position="1"/>
        <end position="218"/>
    </location>
</feature>
<dbReference type="InterPro" id="IPR036148">
    <property type="entry name" value="MmgE/PrpD_sf"/>
</dbReference>
<reference evidence="4 5" key="1">
    <citation type="submission" date="2019-07" db="EMBL/GenBank/DDBJ databases">
        <title>Whole genome shotgun sequence of Acetobacter nitrogenifigens NBRC 105050.</title>
        <authorList>
            <person name="Hosoyama A."/>
            <person name="Uohara A."/>
            <person name="Ohji S."/>
            <person name="Ichikawa N."/>
        </authorList>
    </citation>
    <scope>NUCLEOTIDE SEQUENCE [LARGE SCALE GENOMIC DNA]</scope>
    <source>
        <strain evidence="4 5">NBRC 105050</strain>
    </source>
</reference>
<dbReference type="InterPro" id="IPR045336">
    <property type="entry name" value="MmgE_PrpD_N"/>
</dbReference>
<organism evidence="4 5">
    <name type="scientific">Acetobacter nitrogenifigens DSM 23921 = NBRC 105050</name>
    <dbReference type="NCBI Taxonomy" id="1120919"/>
    <lineage>
        <taxon>Bacteria</taxon>
        <taxon>Pseudomonadati</taxon>
        <taxon>Pseudomonadota</taxon>
        <taxon>Alphaproteobacteria</taxon>
        <taxon>Acetobacterales</taxon>
        <taxon>Acetobacteraceae</taxon>
        <taxon>Acetobacter</taxon>
    </lineage>
</organism>
<comment type="similarity">
    <text evidence="1">Belongs to the PrpD family.</text>
</comment>
<comment type="caution">
    <text evidence="4">The sequence shown here is derived from an EMBL/GenBank/DDBJ whole genome shotgun (WGS) entry which is preliminary data.</text>
</comment>
<proteinExistence type="inferred from homology"/>
<evidence type="ECO:0000259" key="3">
    <source>
        <dbReference type="Pfam" id="PF19305"/>
    </source>
</evidence>
<dbReference type="EMBL" id="BJYF01000006">
    <property type="protein sequence ID" value="GEN59294.1"/>
    <property type="molecule type" value="Genomic_DNA"/>
</dbReference>
<dbReference type="PANTHER" id="PTHR16943:SF8">
    <property type="entry name" value="2-METHYLCITRATE DEHYDRATASE"/>
    <property type="match status" value="1"/>
</dbReference>
<gene>
    <name evidence="4" type="ORF">ANI02nite_11780</name>
</gene>
<dbReference type="AlphaFoldDB" id="A0A511X8N2"/>
<name>A0A511X8N2_9PROT</name>
<keyword evidence="5" id="KW-1185">Reference proteome</keyword>
<dbReference type="Pfam" id="PF03972">
    <property type="entry name" value="MmgE_PrpD_N"/>
    <property type="match status" value="1"/>
</dbReference>
<dbReference type="InterPro" id="IPR005656">
    <property type="entry name" value="MmgE_PrpD"/>
</dbReference>
<evidence type="ECO:0000313" key="4">
    <source>
        <dbReference type="EMBL" id="GEN59294.1"/>
    </source>
</evidence>
<dbReference type="PANTHER" id="PTHR16943">
    <property type="entry name" value="2-METHYLCITRATE DEHYDRATASE-RELATED"/>
    <property type="match status" value="1"/>
</dbReference>
<dbReference type="InterPro" id="IPR042188">
    <property type="entry name" value="MmgE/PrpD_sf_2"/>
</dbReference>
<dbReference type="STRING" id="1120919.GCA_000429165_02097"/>